<keyword evidence="1" id="KW-0732">Signal</keyword>
<proteinExistence type="predicted"/>
<name>A0A6L3ZI58_9FLAO</name>
<feature type="chain" id="PRO_5026662848" evidence="1">
    <location>
        <begin position="20"/>
        <end position="506"/>
    </location>
</feature>
<gene>
    <name evidence="2" type="ORF">F8C82_04640</name>
</gene>
<evidence type="ECO:0000313" key="2">
    <source>
        <dbReference type="EMBL" id="KAB2817696.1"/>
    </source>
</evidence>
<sequence>MKLKNLVLLSLGLAMLGCAPDLDFDKFSDIQYRGEWELPVANARISLEDILVNDTLFTVDPDGGLRVIYESDSVFGFSIDDFASVPQQDPIVTTVPLDIPSLSVSSSLGTIGEAKFKSLRVRDGLLSLSVNNPLSNTVELRVVINNADIGGTTFQVDIVAPVGLSTTTVPVAGLEMDLTNGGVTENYISFDIVILNNGGAAAGESVDLELVYENLTLGNAVGYFGQRNVSVPSGNLNLGIEAFENFLNGLYLENPTIDLAVTTNVGLPLQLNLKLDGVNTAGQLSTLGLDPITISGPSTIGAYDTTHVIINNSTSNIVNFISNVPNTILYSGSGQMNPAGETGIDNFITADGEMQVGVTIDLPLELRTQNLVFEQDINDIDFSDLREQDNPIEKLVMKFHVENEFPLDADLKVRFITSSQQILDSVTLDLFDAAPVDANGRSTGYTITTEEEVLTATKIDRLLNASKLQLIVTMNTSNNGNDVVKIYEDYDIAVKLGLNVKLKYDL</sequence>
<evidence type="ECO:0000313" key="3">
    <source>
        <dbReference type="Proteomes" id="UP000484164"/>
    </source>
</evidence>
<comment type="caution">
    <text evidence="2">The sequence shown here is derived from an EMBL/GenBank/DDBJ whole genome shotgun (WGS) entry which is preliminary data.</text>
</comment>
<dbReference type="OrthoDB" id="1491714at2"/>
<organism evidence="2 3">
    <name type="scientific">Phaeocystidibacter marisrubri</name>
    <dbReference type="NCBI Taxonomy" id="1577780"/>
    <lineage>
        <taxon>Bacteria</taxon>
        <taxon>Pseudomonadati</taxon>
        <taxon>Bacteroidota</taxon>
        <taxon>Flavobacteriia</taxon>
        <taxon>Flavobacteriales</taxon>
        <taxon>Phaeocystidibacteraceae</taxon>
        <taxon>Phaeocystidibacter</taxon>
    </lineage>
</organism>
<dbReference type="EMBL" id="WBVQ01000001">
    <property type="protein sequence ID" value="KAB2817696.1"/>
    <property type="molecule type" value="Genomic_DNA"/>
</dbReference>
<dbReference type="AlphaFoldDB" id="A0A6L3ZI58"/>
<feature type="signal peptide" evidence="1">
    <location>
        <begin position="1"/>
        <end position="19"/>
    </location>
</feature>
<dbReference type="Proteomes" id="UP000484164">
    <property type="component" value="Unassembled WGS sequence"/>
</dbReference>
<accession>A0A6L3ZI58</accession>
<keyword evidence="3" id="KW-1185">Reference proteome</keyword>
<evidence type="ECO:0000256" key="1">
    <source>
        <dbReference type="SAM" id="SignalP"/>
    </source>
</evidence>
<reference evidence="2 3" key="1">
    <citation type="submission" date="2019-10" db="EMBL/GenBank/DDBJ databases">
        <title>Genome sequence of Phaeocystidibacter marisrubri JCM30614 (type strain).</title>
        <authorList>
            <person name="Bowman J.P."/>
        </authorList>
    </citation>
    <scope>NUCLEOTIDE SEQUENCE [LARGE SCALE GENOMIC DNA]</scope>
    <source>
        <strain evidence="2 3">JCM 30614</strain>
    </source>
</reference>
<dbReference type="RefSeq" id="WP_151692384.1">
    <property type="nucleotide sequence ID" value="NZ_BMGX01000002.1"/>
</dbReference>
<dbReference type="PROSITE" id="PS51257">
    <property type="entry name" value="PROKAR_LIPOPROTEIN"/>
    <property type="match status" value="1"/>
</dbReference>
<protein>
    <submittedName>
        <fullName evidence="2">Molecular chaperone</fullName>
    </submittedName>
</protein>